<name>A0A0E3F459_9CAUD</name>
<keyword evidence="4" id="KW-1185">Reference proteome</keyword>
<dbReference type="Gene3D" id="3.40.50.720">
    <property type="entry name" value="NAD(P)-binding Rossmann-like Domain"/>
    <property type="match status" value="1"/>
</dbReference>
<organism evidence="3 4">
    <name type="scientific">Synechococcus phage ACG-2014f_Syn7803C7</name>
    <dbReference type="NCBI Taxonomy" id="2790345"/>
    <lineage>
        <taxon>Viruses</taxon>
        <taxon>Duplodnaviria</taxon>
        <taxon>Heunggongvirae</taxon>
        <taxon>Uroviricota</taxon>
        <taxon>Caudoviricetes</taxon>
        <taxon>Pantevenvirales</taxon>
        <taxon>Kyanoviridae</taxon>
        <taxon>Atlauavirus</taxon>
        <taxon>Atlauavirus acg2014f</taxon>
    </lineage>
</organism>
<evidence type="ECO:0000313" key="3">
    <source>
        <dbReference type="EMBL" id="AIX20120.1"/>
    </source>
</evidence>
<dbReference type="Pfam" id="PF01370">
    <property type="entry name" value="Epimerase"/>
    <property type="match status" value="1"/>
</dbReference>
<comment type="similarity">
    <text evidence="1">Belongs to the NAD(P)-dependent epimerase/dehydratase family.</text>
</comment>
<gene>
    <name evidence="3" type="ORF">Syn7803C7_229</name>
</gene>
<dbReference type="InterPro" id="IPR001509">
    <property type="entry name" value="Epimerase_deHydtase"/>
</dbReference>
<dbReference type="Proteomes" id="UP000185323">
    <property type="component" value="Segment"/>
</dbReference>
<dbReference type="InterPro" id="IPR036291">
    <property type="entry name" value="NAD(P)-bd_dom_sf"/>
</dbReference>
<dbReference type="PANTHER" id="PTHR43000">
    <property type="entry name" value="DTDP-D-GLUCOSE 4,6-DEHYDRATASE-RELATED"/>
    <property type="match status" value="1"/>
</dbReference>
<evidence type="ECO:0000259" key="2">
    <source>
        <dbReference type="Pfam" id="PF01370"/>
    </source>
</evidence>
<dbReference type="SUPFAM" id="SSF51735">
    <property type="entry name" value="NAD(P)-binding Rossmann-fold domains"/>
    <property type="match status" value="1"/>
</dbReference>
<proteinExistence type="inferred from homology"/>
<feature type="domain" description="NAD-dependent epimerase/dehydratase" evidence="2">
    <location>
        <begin position="6"/>
        <end position="243"/>
    </location>
</feature>
<dbReference type="EMBL" id="KJ019052">
    <property type="protein sequence ID" value="AIX20120.1"/>
    <property type="molecule type" value="Genomic_DNA"/>
</dbReference>
<dbReference type="KEGG" id="vg:24172083"/>
<evidence type="ECO:0000256" key="1">
    <source>
        <dbReference type="ARBA" id="ARBA00007637"/>
    </source>
</evidence>
<evidence type="ECO:0000313" key="4">
    <source>
        <dbReference type="Proteomes" id="UP000185323"/>
    </source>
</evidence>
<protein>
    <submittedName>
        <fullName evidence="3">ADP-L-glycero-D-mannoheptose-6-epimerase</fullName>
    </submittedName>
</protein>
<reference evidence="3 4" key="1">
    <citation type="submission" date="2013-12" db="EMBL/GenBank/DDBJ databases">
        <title>Ecological redundancy of diverse viral populations within a natural community.</title>
        <authorList>
            <person name="Gregory A.C."/>
            <person name="LaButti K."/>
            <person name="Copeland A."/>
            <person name="Woyke T."/>
            <person name="Sullivan M.B."/>
        </authorList>
    </citation>
    <scope>NUCLEOTIDE SEQUENCE [LARGE SCALE GENOMIC DNA]</scope>
    <source>
        <strain evidence="3">Syn7803C7</strain>
    </source>
</reference>
<sequence length="301" mass="33511">MTNKSLVTGGAGFIGSHIVDRLITLGHQVVVIDNESSDGHDEYHWNRSGQVQNHKADIRDYDAIKHLFGGVNNVFHLAAKASVQASVDNPLPTIATQVMGTANVLEAARQSGVSKFVYSSTSACYGNNNPIPNVETMREDPLNAYAIGKLSGEQLVRAYHYLYGMKTVAFRYTNVYGERARHVGHYAPAVSKFLKMRAQGEPLTIFGDGAQRRDFIHVSDVVNANCCITYEELEQWGETYNIGYGKNWSIQEIADSISQEQIHLSARTGEMRETLADIGKAKAELMWKPKTDIMDWIRVQL</sequence>
<dbReference type="Gene3D" id="3.90.25.10">
    <property type="entry name" value="UDP-galactose 4-epimerase, domain 1"/>
    <property type="match status" value="1"/>
</dbReference>
<accession>A0A0E3F459</accession>